<organism evidence="7 8">
    <name type="scientific">Coccomyxa subellipsoidea</name>
    <dbReference type="NCBI Taxonomy" id="248742"/>
    <lineage>
        <taxon>Eukaryota</taxon>
        <taxon>Viridiplantae</taxon>
        <taxon>Chlorophyta</taxon>
        <taxon>core chlorophytes</taxon>
        <taxon>Trebouxiophyceae</taxon>
        <taxon>Trebouxiophyceae incertae sedis</taxon>
        <taxon>Coccomyxaceae</taxon>
        <taxon>Coccomyxa</taxon>
    </lineage>
</organism>
<feature type="transmembrane region" description="Helical" evidence="5">
    <location>
        <begin position="199"/>
        <end position="219"/>
    </location>
</feature>
<evidence type="ECO:0000256" key="1">
    <source>
        <dbReference type="ARBA" id="ARBA00004141"/>
    </source>
</evidence>
<dbReference type="PANTHER" id="PTHR23291:SF47">
    <property type="entry name" value="TRANSMEMBRANE BAX INHIBITOR MOTIF CONTAINING 7"/>
    <property type="match status" value="1"/>
</dbReference>
<name>A0ABR2YDG8_9CHLO</name>
<evidence type="ECO:0000256" key="3">
    <source>
        <dbReference type="ARBA" id="ARBA00022989"/>
    </source>
</evidence>
<dbReference type="InterPro" id="IPR006214">
    <property type="entry name" value="Bax_inhibitor_1-related"/>
</dbReference>
<feature type="compositionally biased region" description="Low complexity" evidence="6">
    <location>
        <begin position="42"/>
        <end position="56"/>
    </location>
</feature>
<dbReference type="PANTHER" id="PTHR23291">
    <property type="entry name" value="BAX INHIBITOR-RELATED"/>
    <property type="match status" value="1"/>
</dbReference>
<dbReference type="Proteomes" id="UP001491310">
    <property type="component" value="Unassembled WGS sequence"/>
</dbReference>
<feature type="transmembrane region" description="Helical" evidence="5">
    <location>
        <begin position="172"/>
        <end position="193"/>
    </location>
</feature>
<sequence length="317" mass="34756">MADTEKGQKGPGYPQYPAQQGWGQGPIQGQYPQQAYPPPGYPGQTYPQGYPQQGPAPGYPGYGAPGAFSQQAPPPPPPQPNYDVEAAQAAKWAADFRDEAVRRGFIRKVLFIVTCMLAFTVGCALTFYFVHPLKNYVRHNQWPFWLSWGLSLVAIIALGCSRTLRYKVPYNYLFLTAFTVIFGFQIGTVTAWWETQAVLIALVATGGVVAGCFLVAFCTKLDFTKLGGYLAIASLVFMVMIFIGIFWTHNVTFLVIGIVGSILFSVHLIYDLQLMMSGKSVQVSPDEYISCALSIFLDIINIFLMILAILGGGGCNN</sequence>
<dbReference type="Pfam" id="PF01027">
    <property type="entry name" value="Bax1-I"/>
    <property type="match status" value="1"/>
</dbReference>
<keyword evidence="4 5" id="KW-0472">Membrane</keyword>
<feature type="transmembrane region" description="Helical" evidence="5">
    <location>
        <begin position="253"/>
        <end position="270"/>
    </location>
</feature>
<accession>A0ABR2YDG8</accession>
<proteinExistence type="inferred from homology"/>
<keyword evidence="3 5" id="KW-1133">Transmembrane helix</keyword>
<comment type="subcellular location">
    <subcellularLocation>
        <location evidence="1">Membrane</location>
        <topology evidence="1">Multi-pass membrane protein</topology>
    </subcellularLocation>
</comment>
<feature type="transmembrane region" description="Helical" evidence="5">
    <location>
        <begin position="142"/>
        <end position="160"/>
    </location>
</feature>
<feature type="compositionally biased region" description="Low complexity" evidence="6">
    <location>
        <begin position="17"/>
        <end position="34"/>
    </location>
</feature>
<protein>
    <submittedName>
        <fullName evidence="7">Uncharacterized protein</fullName>
    </submittedName>
</protein>
<evidence type="ECO:0000313" key="8">
    <source>
        <dbReference type="Proteomes" id="UP001491310"/>
    </source>
</evidence>
<feature type="transmembrane region" description="Helical" evidence="5">
    <location>
        <begin position="226"/>
        <end position="247"/>
    </location>
</feature>
<evidence type="ECO:0000256" key="5">
    <source>
        <dbReference type="RuleBase" id="RU004379"/>
    </source>
</evidence>
<comment type="caution">
    <text evidence="7">The sequence shown here is derived from an EMBL/GenBank/DDBJ whole genome shotgun (WGS) entry which is preliminary data.</text>
</comment>
<evidence type="ECO:0000313" key="7">
    <source>
        <dbReference type="EMBL" id="KAK9903247.1"/>
    </source>
</evidence>
<reference evidence="7 8" key="1">
    <citation type="journal article" date="2024" name="Nat. Commun.">
        <title>Phylogenomics reveals the evolutionary origins of lichenization in chlorophyte algae.</title>
        <authorList>
            <person name="Puginier C."/>
            <person name="Libourel C."/>
            <person name="Otte J."/>
            <person name="Skaloud P."/>
            <person name="Haon M."/>
            <person name="Grisel S."/>
            <person name="Petersen M."/>
            <person name="Berrin J.G."/>
            <person name="Delaux P.M."/>
            <person name="Dal Grande F."/>
            <person name="Keller J."/>
        </authorList>
    </citation>
    <scope>NUCLEOTIDE SEQUENCE [LARGE SCALE GENOMIC DNA]</scope>
    <source>
        <strain evidence="7 8">SAG 216-7</strain>
    </source>
</reference>
<keyword evidence="8" id="KW-1185">Reference proteome</keyword>
<feature type="region of interest" description="Disordered" evidence="6">
    <location>
        <begin position="1"/>
        <end position="81"/>
    </location>
</feature>
<evidence type="ECO:0000256" key="4">
    <source>
        <dbReference type="ARBA" id="ARBA00023136"/>
    </source>
</evidence>
<keyword evidence="2 5" id="KW-0812">Transmembrane</keyword>
<evidence type="ECO:0000256" key="6">
    <source>
        <dbReference type="SAM" id="MobiDB-lite"/>
    </source>
</evidence>
<feature type="transmembrane region" description="Helical" evidence="5">
    <location>
        <begin position="109"/>
        <end position="130"/>
    </location>
</feature>
<dbReference type="EMBL" id="JALJOT010000014">
    <property type="protein sequence ID" value="KAK9903247.1"/>
    <property type="molecule type" value="Genomic_DNA"/>
</dbReference>
<gene>
    <name evidence="7" type="ORF">WJX75_000672</name>
</gene>
<feature type="transmembrane region" description="Helical" evidence="5">
    <location>
        <begin position="291"/>
        <end position="311"/>
    </location>
</feature>
<comment type="similarity">
    <text evidence="5">Belongs to the BI1 family.</text>
</comment>
<dbReference type="CDD" id="cd10428">
    <property type="entry name" value="LFG_like"/>
    <property type="match status" value="1"/>
</dbReference>
<evidence type="ECO:0000256" key="2">
    <source>
        <dbReference type="ARBA" id="ARBA00022692"/>
    </source>
</evidence>